<reference evidence="2 3" key="1">
    <citation type="submission" date="2024-09" db="EMBL/GenBank/DDBJ databases">
        <title>Draft genome sequence of Candidatus Magnetaquicoccaceae bacterium FCR-1.</title>
        <authorList>
            <person name="Shimoshige H."/>
            <person name="Shimamura S."/>
            <person name="Taoka A."/>
            <person name="Kobayashi H."/>
            <person name="Maekawa T."/>
        </authorList>
    </citation>
    <scope>NUCLEOTIDE SEQUENCE [LARGE SCALE GENOMIC DNA]</scope>
    <source>
        <strain evidence="2 3">FCR-1</strain>
    </source>
</reference>
<evidence type="ECO:0008006" key="4">
    <source>
        <dbReference type="Google" id="ProtNLM"/>
    </source>
</evidence>
<dbReference type="Proteomes" id="UP001628193">
    <property type="component" value="Unassembled WGS sequence"/>
</dbReference>
<sequence length="249" mass="28135">MESSMRQMGWWGVGGTPKGVTLSFALVFGVMAGWSAHVWAEEDTQWNSGFYRVDPERTPFKIRPPAPRRDYEEDDRGIQWREGRRDDAPPPSGQARGWGRGWNDESRRPSRPWGHVPSQWEESGGPNGGGGPNRYEMEERSSSSAGDRPPVSERWNDGPARSRDSTGSRSGYRDDPHESRGGSSRWDGPYQREYSRGGGRWGDGGYRERGYDDRDPGPNGYEDERFRNDGRTLGRGSGSSGGRYWPEER</sequence>
<feature type="region of interest" description="Disordered" evidence="1">
    <location>
        <begin position="50"/>
        <end position="249"/>
    </location>
</feature>
<dbReference type="EMBL" id="BAAFGK010000001">
    <property type="protein sequence ID" value="GAB0055844.1"/>
    <property type="molecule type" value="Genomic_DNA"/>
</dbReference>
<organism evidence="2 3">
    <name type="scientific">Candidatus Magnetaquiglobus chichijimensis</name>
    <dbReference type="NCBI Taxonomy" id="3141448"/>
    <lineage>
        <taxon>Bacteria</taxon>
        <taxon>Pseudomonadati</taxon>
        <taxon>Pseudomonadota</taxon>
        <taxon>Magnetococcia</taxon>
        <taxon>Magnetococcales</taxon>
        <taxon>Candidatus Magnetaquicoccaceae</taxon>
        <taxon>Candidatus Magnetaquiglobus</taxon>
    </lineage>
</organism>
<gene>
    <name evidence="2" type="ORF">SIID45300_00141</name>
</gene>
<dbReference type="RefSeq" id="WP_420903557.1">
    <property type="nucleotide sequence ID" value="NZ_BAAFGK010000001.1"/>
</dbReference>
<comment type="caution">
    <text evidence="2">The sequence shown here is derived from an EMBL/GenBank/DDBJ whole genome shotgun (WGS) entry which is preliminary data.</text>
</comment>
<accession>A0ABQ0C4N6</accession>
<evidence type="ECO:0000256" key="1">
    <source>
        <dbReference type="SAM" id="MobiDB-lite"/>
    </source>
</evidence>
<name>A0ABQ0C4N6_9PROT</name>
<protein>
    <recommendedName>
        <fullName evidence="4">Secreted protein</fullName>
    </recommendedName>
</protein>
<feature type="compositionally biased region" description="Basic and acidic residues" evidence="1">
    <location>
        <begin position="67"/>
        <end position="88"/>
    </location>
</feature>
<proteinExistence type="predicted"/>
<feature type="compositionally biased region" description="Basic and acidic residues" evidence="1">
    <location>
        <begin position="205"/>
        <end position="232"/>
    </location>
</feature>
<evidence type="ECO:0000313" key="3">
    <source>
        <dbReference type="Proteomes" id="UP001628193"/>
    </source>
</evidence>
<keyword evidence="3" id="KW-1185">Reference proteome</keyword>
<feature type="compositionally biased region" description="Basic and acidic residues" evidence="1">
    <location>
        <begin position="150"/>
        <end position="180"/>
    </location>
</feature>
<evidence type="ECO:0000313" key="2">
    <source>
        <dbReference type="EMBL" id="GAB0055844.1"/>
    </source>
</evidence>